<dbReference type="Proteomes" id="UP000509684">
    <property type="component" value="Chromosome"/>
</dbReference>
<proteinExistence type="predicted"/>
<reference evidence="1 2" key="1">
    <citation type="journal article" date="2019" name="Microbiome">
        <title>Annotated bacterial chromosomes from frame-shift-corrected long-read metagenomic data.</title>
        <authorList>
            <person name="Arumugam K."/>
            <person name="Bagci C."/>
            <person name="Bessarab I."/>
            <person name="Beier S."/>
            <person name="Buchfink B."/>
            <person name="Gorska A."/>
            <person name="Qiu G."/>
            <person name="Huson D.H."/>
            <person name="Williams R.B.H."/>
        </authorList>
    </citation>
    <scope>NUCLEOTIDE SEQUENCE [LARGE SCALE GENOMIC DNA]</scope>
    <source>
        <strain evidence="1">SSA1</strain>
    </source>
</reference>
<dbReference type="AlphaFoldDB" id="A0A7D5SP11"/>
<dbReference type="EMBL" id="CP058708">
    <property type="protein sequence ID" value="QLH51665.1"/>
    <property type="molecule type" value="Genomic_DNA"/>
</dbReference>
<gene>
    <name evidence="1" type="ORF">HWD57_19090</name>
</gene>
<name>A0A7D5SP11_9PROT</name>
<dbReference type="KEGG" id="acog:HWD57_19090"/>
<evidence type="ECO:0000313" key="2">
    <source>
        <dbReference type="Proteomes" id="UP000509684"/>
    </source>
</evidence>
<organism evidence="1 2">
    <name type="scientific">Candidatus Accumulibacter cognatus</name>
    <dbReference type="NCBI Taxonomy" id="2954383"/>
    <lineage>
        <taxon>Bacteria</taxon>
        <taxon>Pseudomonadati</taxon>
        <taxon>Pseudomonadota</taxon>
        <taxon>Betaproteobacteria</taxon>
        <taxon>Candidatus Accumulibacter</taxon>
    </lineage>
</organism>
<accession>A0A7D5SP11</accession>
<sequence length="235" mass="25042">MSEALRSFALAQSISDGWAMQYAAFAAIESAAHVSSPEAIQAFASWVDRHEKTPQKDQRPVWTLWLGELFAAATRARAWEGLDALLAAHADRLAGSHFFDDGAIGAAVARVAAAEGRAAGFAAARGILPRVLRLPAAPGADSAPDSALSGIIAAFARDCQDPGLLRDVAGLLTPELAAEAPQQATLLRTLAQVDEARNPQAVLARMDPDIALWVRRLRDLPEPAEAPRRRRTRSG</sequence>
<evidence type="ECO:0000313" key="1">
    <source>
        <dbReference type="EMBL" id="QLH51665.1"/>
    </source>
</evidence>
<protein>
    <submittedName>
        <fullName evidence="1">Uncharacterized protein</fullName>
    </submittedName>
</protein>